<feature type="compositionally biased region" description="Basic and acidic residues" evidence="1">
    <location>
        <begin position="150"/>
        <end position="163"/>
    </location>
</feature>
<protein>
    <recommendedName>
        <fullName evidence="2">Zinc knuckle CX2CX4HX4C domain-containing protein</fullName>
    </recommendedName>
</protein>
<evidence type="ECO:0000256" key="1">
    <source>
        <dbReference type="SAM" id="MobiDB-lite"/>
    </source>
</evidence>
<keyword evidence="4" id="KW-1185">Reference proteome</keyword>
<feature type="domain" description="Zinc knuckle CX2CX4HX4C" evidence="2">
    <location>
        <begin position="49"/>
        <end position="85"/>
    </location>
</feature>
<gene>
    <name evidence="3" type="ORF">J1N35_035540</name>
</gene>
<accession>A0A9D3ZRS2</accession>
<dbReference type="OrthoDB" id="10366893at2759"/>
<evidence type="ECO:0000313" key="3">
    <source>
        <dbReference type="EMBL" id="KAH1057475.1"/>
    </source>
</evidence>
<dbReference type="EMBL" id="JAIQCV010000010">
    <property type="protein sequence ID" value="KAH1057475.1"/>
    <property type="molecule type" value="Genomic_DNA"/>
</dbReference>
<name>A0A9D3ZRS2_9ROSI</name>
<evidence type="ECO:0000313" key="4">
    <source>
        <dbReference type="Proteomes" id="UP000828251"/>
    </source>
</evidence>
<feature type="region of interest" description="Disordered" evidence="1">
    <location>
        <begin position="149"/>
        <end position="169"/>
    </location>
</feature>
<dbReference type="InterPro" id="IPR025836">
    <property type="entry name" value="Zn_knuckle_CX2CX4HX4C"/>
</dbReference>
<sequence>MSEWIARQLGNFIGEFVEYNAMLVTRGIRKFMRIKVQLHVWSLLKRKKCIIYRQDKYIYTNFQYEKLSLFCFLCERLGHEESFCPICLTLGSLEAEFWWDISLRAPSKRATSITSRCLREEPREVGKIGMYIDKCKNRRHVGDSFVDQSNKTKEKRLKDDPNRRFKKGGQASEWHRYGIRKGLDYNEMKEMDTNLKDRLIGLLDRKKGNESIKWGTRITILQWIQS</sequence>
<comment type="caution">
    <text evidence="3">The sequence shown here is derived from an EMBL/GenBank/DDBJ whole genome shotgun (WGS) entry which is preliminary data.</text>
</comment>
<evidence type="ECO:0000259" key="2">
    <source>
        <dbReference type="Pfam" id="PF14392"/>
    </source>
</evidence>
<dbReference type="AlphaFoldDB" id="A0A9D3ZRS2"/>
<proteinExistence type="predicted"/>
<dbReference type="Proteomes" id="UP000828251">
    <property type="component" value="Unassembled WGS sequence"/>
</dbReference>
<dbReference type="Pfam" id="PF14392">
    <property type="entry name" value="zf-CCHC_4"/>
    <property type="match status" value="1"/>
</dbReference>
<reference evidence="3 4" key="1">
    <citation type="journal article" date="2021" name="Plant Biotechnol. J.">
        <title>Multi-omics assisted identification of the key and species-specific regulatory components of drought-tolerant mechanisms in Gossypium stocksii.</title>
        <authorList>
            <person name="Yu D."/>
            <person name="Ke L."/>
            <person name="Zhang D."/>
            <person name="Wu Y."/>
            <person name="Sun Y."/>
            <person name="Mei J."/>
            <person name="Sun J."/>
            <person name="Sun Y."/>
        </authorList>
    </citation>
    <scope>NUCLEOTIDE SEQUENCE [LARGE SCALE GENOMIC DNA]</scope>
    <source>
        <strain evidence="4">cv. E1</strain>
        <tissue evidence="3">Leaf</tissue>
    </source>
</reference>
<organism evidence="3 4">
    <name type="scientific">Gossypium stocksii</name>
    <dbReference type="NCBI Taxonomy" id="47602"/>
    <lineage>
        <taxon>Eukaryota</taxon>
        <taxon>Viridiplantae</taxon>
        <taxon>Streptophyta</taxon>
        <taxon>Embryophyta</taxon>
        <taxon>Tracheophyta</taxon>
        <taxon>Spermatophyta</taxon>
        <taxon>Magnoliopsida</taxon>
        <taxon>eudicotyledons</taxon>
        <taxon>Gunneridae</taxon>
        <taxon>Pentapetalae</taxon>
        <taxon>rosids</taxon>
        <taxon>malvids</taxon>
        <taxon>Malvales</taxon>
        <taxon>Malvaceae</taxon>
        <taxon>Malvoideae</taxon>
        <taxon>Gossypium</taxon>
    </lineage>
</organism>